<dbReference type="Gene3D" id="2.60.40.10">
    <property type="entry name" value="Immunoglobulins"/>
    <property type="match status" value="1"/>
</dbReference>
<dbReference type="AlphaFoldDB" id="A0A1G6N353"/>
<dbReference type="InterPro" id="IPR000792">
    <property type="entry name" value="Tscrpt_reg_LuxR_C"/>
</dbReference>
<accession>A0A1G6N353</accession>
<dbReference type="Gene3D" id="1.10.10.10">
    <property type="entry name" value="Winged helix-like DNA-binding domain superfamily/Winged helix DNA-binding domain"/>
    <property type="match status" value="1"/>
</dbReference>
<keyword evidence="1" id="KW-0175">Coiled coil</keyword>
<feature type="domain" description="HTH luxR-type" evidence="2">
    <location>
        <begin position="908"/>
        <end position="965"/>
    </location>
</feature>
<dbReference type="GO" id="GO:0006355">
    <property type="term" value="P:regulation of DNA-templated transcription"/>
    <property type="evidence" value="ECO:0007669"/>
    <property type="project" value="InterPro"/>
</dbReference>
<dbReference type="Gene3D" id="2.130.10.10">
    <property type="entry name" value="YVTN repeat-like/Quinoprotein amine dehydrogenase"/>
    <property type="match status" value="3"/>
</dbReference>
<evidence type="ECO:0000313" key="3">
    <source>
        <dbReference type="EMBL" id="SDC62250.1"/>
    </source>
</evidence>
<evidence type="ECO:0000256" key="1">
    <source>
        <dbReference type="SAM" id="Coils"/>
    </source>
</evidence>
<dbReference type="InterPro" id="IPR011123">
    <property type="entry name" value="Y_Y_Y"/>
</dbReference>
<dbReference type="SMART" id="SM00421">
    <property type="entry name" value="HTH_LUXR"/>
    <property type="match status" value="1"/>
</dbReference>
<dbReference type="Pfam" id="PF07495">
    <property type="entry name" value="Y_Y_Y"/>
    <property type="match status" value="1"/>
</dbReference>
<dbReference type="GO" id="GO:0003677">
    <property type="term" value="F:DNA binding"/>
    <property type="evidence" value="ECO:0007669"/>
    <property type="project" value="InterPro"/>
</dbReference>
<dbReference type="RefSeq" id="WP_092438948.1">
    <property type="nucleotide sequence ID" value="NZ_FMYP01000040.1"/>
</dbReference>
<dbReference type="InterPro" id="IPR016032">
    <property type="entry name" value="Sig_transdc_resp-reg_C-effctor"/>
</dbReference>
<dbReference type="STRING" id="1640674.SAMN05216323_104018"/>
<dbReference type="EMBL" id="FMYP01000040">
    <property type="protein sequence ID" value="SDC62250.1"/>
    <property type="molecule type" value="Genomic_DNA"/>
</dbReference>
<evidence type="ECO:0000313" key="4">
    <source>
        <dbReference type="Proteomes" id="UP000199452"/>
    </source>
</evidence>
<reference evidence="3 4" key="1">
    <citation type="submission" date="2016-09" db="EMBL/GenBank/DDBJ databases">
        <authorList>
            <person name="Capua I."/>
            <person name="De Benedictis P."/>
            <person name="Joannis T."/>
            <person name="Lombin L.H."/>
            <person name="Cattoli G."/>
        </authorList>
    </citation>
    <scope>NUCLEOTIDE SEQUENCE [LARGE SCALE GENOMIC DNA]</scope>
    <source>
        <strain evidence="3 4">A7P-90m</strain>
    </source>
</reference>
<dbReference type="OrthoDB" id="1090267at2"/>
<proteinExistence type="predicted"/>
<dbReference type="InterPro" id="IPR015943">
    <property type="entry name" value="WD40/YVTN_repeat-like_dom_sf"/>
</dbReference>
<evidence type="ECO:0000259" key="2">
    <source>
        <dbReference type="SMART" id="SM00421"/>
    </source>
</evidence>
<sequence length="968" mass="110865">MRKLLITGLFLFIIVSGFAQVKEKGTPLMRNFKKAEYGGGTQNWGISQDNRGFMYFANNNGVLQFDGQFWNLFTMPDSNKLVRSILCVGDTIYTGAFEEFGYFLRDNQKGLVYHSLMPLLKDKSVNIEEIWRITKVGRKIIFQSFSKVLIFEKETITIATPPEPLQFSFLIGKDYYVQGKSGNIYLLHGNTIERYNDKGTFKGIQVWAVLKISSEKYLFATINHGVWIFSEGVFKPWNNAANTFLVRNQIFSASAIPNGYIAFGTIQDGLLITQENGEVVQYINKRKGLQNNTILSTYVDCNHNLWLGLDNGIDYLELNSPLSYYNEGLGLLGACYSVSIFKSRFYAGTNQGVYMAPWETRTNTLSTAPYFERMETTNGQVWSLSAIDGNLFCGHNFGTFLVNNTAQKISEKEGSWQFLPLRNHPNKFIVGKYNGLHLYEKKNGSWQFSKEIAGFNESSRLLAEDEYENLWMAHGYKGIFKIVLNDQKDSVIASYLYDQSKGFPQSGGIAVDKVRNQVVFITSTGIFRYNAITDTMERYSEFNRLLKDSTNIRRLIEDKYGNIWVLKKNDISLLKHESSNAYKYVTTPLNKFGNSFVSSYENIFVDNMANIFVGTESGIIHYDATFPKTDTLPYACYIKQMRSLVTNGPVLFDDYGNSASGSLEIPYRQNSISIIYTAPRYSEQNLQYRVWLEGLDTDWSAATGITHKEYTNLSPGKYTFHVKARDSEGHESTEAITVFTIDYPRYLSKLAIVLYLLLLTGASMVARRVVKKKIVDATAKLEKEKEKELKSQEEAYEREALIAEKEIIKLRNEKLQAEIETKKIDVDGKNRELASIALHITHKNEFLSKIKVKLEAVAKKLSLVSQREVMELIQTIDSDIKLDNEWQRFELHFDEVHDNFLKKIKETYPTLTPHELKMCAYLRLNMSTKDIAQMLNITVRGVEISRYRLRKKLGIESETNLIDFMLSL</sequence>
<name>A0A1G6N353_9BACT</name>
<feature type="coiled-coil region" evidence="1">
    <location>
        <begin position="767"/>
        <end position="832"/>
    </location>
</feature>
<organism evidence="3 4">
    <name type="scientific">Williamwhitmania taraxaci</name>
    <dbReference type="NCBI Taxonomy" id="1640674"/>
    <lineage>
        <taxon>Bacteria</taxon>
        <taxon>Pseudomonadati</taxon>
        <taxon>Bacteroidota</taxon>
        <taxon>Bacteroidia</taxon>
        <taxon>Bacteroidales</taxon>
        <taxon>Williamwhitmaniaceae</taxon>
        <taxon>Williamwhitmania</taxon>
    </lineage>
</organism>
<gene>
    <name evidence="3" type="ORF">SAMN05216323_104018</name>
</gene>
<keyword evidence="4" id="KW-1185">Reference proteome</keyword>
<protein>
    <submittedName>
        <fullName evidence="3">Regulatory protein, luxR family</fullName>
    </submittedName>
</protein>
<dbReference type="SUPFAM" id="SSF46894">
    <property type="entry name" value="C-terminal effector domain of the bipartite response regulators"/>
    <property type="match status" value="1"/>
</dbReference>
<dbReference type="Pfam" id="PF00196">
    <property type="entry name" value="GerE"/>
    <property type="match status" value="1"/>
</dbReference>
<dbReference type="Proteomes" id="UP000199452">
    <property type="component" value="Unassembled WGS sequence"/>
</dbReference>
<dbReference type="InterPro" id="IPR013783">
    <property type="entry name" value="Ig-like_fold"/>
</dbReference>
<dbReference type="InterPro" id="IPR036388">
    <property type="entry name" value="WH-like_DNA-bd_sf"/>
</dbReference>